<dbReference type="PANTHER" id="PTHR44942">
    <property type="entry name" value="METHYLTRANSF_11 DOMAIN-CONTAINING PROTEIN"/>
    <property type="match status" value="1"/>
</dbReference>
<dbReference type="EMBL" id="JBHMEC010000002">
    <property type="protein sequence ID" value="MFB9148258.1"/>
    <property type="molecule type" value="Genomic_DNA"/>
</dbReference>
<dbReference type="GO" id="GO:0032259">
    <property type="term" value="P:methylation"/>
    <property type="evidence" value="ECO:0007669"/>
    <property type="project" value="UniProtKB-KW"/>
</dbReference>
<comment type="caution">
    <text evidence="5">The sequence shown here is derived from an EMBL/GenBank/DDBJ whole genome shotgun (WGS) entry which is preliminary data.</text>
</comment>
<proteinExistence type="inferred from homology"/>
<evidence type="ECO:0000259" key="4">
    <source>
        <dbReference type="Pfam" id="PF08241"/>
    </source>
</evidence>
<protein>
    <submittedName>
        <fullName evidence="5">Methyltransferase domain-containing protein</fullName>
    </submittedName>
</protein>
<dbReference type="GO" id="GO:0008168">
    <property type="term" value="F:methyltransferase activity"/>
    <property type="evidence" value="ECO:0007669"/>
    <property type="project" value="UniProtKB-KW"/>
</dbReference>
<keyword evidence="2 5" id="KW-0489">Methyltransferase</keyword>
<organism evidence="5 6">
    <name type="scientific">Roseovarius ramblicola</name>
    <dbReference type="NCBI Taxonomy" id="2022336"/>
    <lineage>
        <taxon>Bacteria</taxon>
        <taxon>Pseudomonadati</taxon>
        <taxon>Pseudomonadota</taxon>
        <taxon>Alphaproteobacteria</taxon>
        <taxon>Rhodobacterales</taxon>
        <taxon>Roseobacteraceae</taxon>
        <taxon>Roseovarius</taxon>
    </lineage>
</organism>
<dbReference type="SUPFAM" id="SSF53335">
    <property type="entry name" value="S-adenosyl-L-methionine-dependent methyltransferases"/>
    <property type="match status" value="1"/>
</dbReference>
<evidence type="ECO:0000256" key="3">
    <source>
        <dbReference type="ARBA" id="ARBA00022679"/>
    </source>
</evidence>
<dbReference type="PANTHER" id="PTHR44942:SF4">
    <property type="entry name" value="METHYLTRANSFERASE TYPE 11 DOMAIN-CONTAINING PROTEIN"/>
    <property type="match status" value="1"/>
</dbReference>
<name>A0ABV5HVH3_9RHOB</name>
<evidence type="ECO:0000256" key="2">
    <source>
        <dbReference type="ARBA" id="ARBA00022603"/>
    </source>
</evidence>
<dbReference type="Pfam" id="PF08241">
    <property type="entry name" value="Methyltransf_11"/>
    <property type="match status" value="1"/>
</dbReference>
<gene>
    <name evidence="5" type="ORF">ACFFU4_00665</name>
</gene>
<evidence type="ECO:0000313" key="6">
    <source>
        <dbReference type="Proteomes" id="UP001589670"/>
    </source>
</evidence>
<evidence type="ECO:0000256" key="1">
    <source>
        <dbReference type="ARBA" id="ARBA00008361"/>
    </source>
</evidence>
<dbReference type="CDD" id="cd02440">
    <property type="entry name" value="AdoMet_MTases"/>
    <property type="match status" value="1"/>
</dbReference>
<dbReference type="Gene3D" id="3.40.50.150">
    <property type="entry name" value="Vaccinia Virus protein VP39"/>
    <property type="match status" value="1"/>
</dbReference>
<sequence length="228" mass="24815">MRWLVGLPRQHRVCIECGAGNAEVSYFMAEHFNLAIATDACPPKSAYPVAADAAIGYVKCRAEHLPLPSDSVDMVVSMQALHHFDLAQHLAEAHRVLSPGGVFAALAWGEIALPMDVGTACKDFLSAVTPFWEPERDWVVSGYAGLAFSGEQIALPCAVMSRTVTAEALIALFQSWSAYKAGQRDCAQALQAAHARLLLLGCSTVRISWPIVGQVFRMPPETRQRHRS</sequence>
<dbReference type="InterPro" id="IPR051052">
    <property type="entry name" value="Diverse_substrate_MTase"/>
</dbReference>
<reference evidence="5 6" key="1">
    <citation type="submission" date="2024-09" db="EMBL/GenBank/DDBJ databases">
        <authorList>
            <person name="Sun Q."/>
            <person name="Mori K."/>
        </authorList>
    </citation>
    <scope>NUCLEOTIDE SEQUENCE [LARGE SCALE GENOMIC DNA]</scope>
    <source>
        <strain evidence="5 6">CECT 9424</strain>
    </source>
</reference>
<dbReference type="Proteomes" id="UP001589670">
    <property type="component" value="Unassembled WGS sequence"/>
</dbReference>
<comment type="similarity">
    <text evidence="1">Belongs to the methyltransferase superfamily.</text>
</comment>
<dbReference type="RefSeq" id="WP_377066005.1">
    <property type="nucleotide sequence ID" value="NZ_JBHMEC010000002.1"/>
</dbReference>
<dbReference type="InterPro" id="IPR013216">
    <property type="entry name" value="Methyltransf_11"/>
</dbReference>
<keyword evidence="6" id="KW-1185">Reference proteome</keyword>
<feature type="domain" description="Methyltransferase type 11" evidence="4">
    <location>
        <begin position="16"/>
        <end position="104"/>
    </location>
</feature>
<keyword evidence="3" id="KW-0808">Transferase</keyword>
<evidence type="ECO:0000313" key="5">
    <source>
        <dbReference type="EMBL" id="MFB9148258.1"/>
    </source>
</evidence>
<dbReference type="InterPro" id="IPR029063">
    <property type="entry name" value="SAM-dependent_MTases_sf"/>
</dbReference>
<accession>A0ABV5HVH3</accession>